<dbReference type="HOGENOM" id="CLU_024199_1_2_1"/>
<dbReference type="AlphaFoldDB" id="A0A067N206"/>
<evidence type="ECO:0000313" key="2">
    <source>
        <dbReference type="Proteomes" id="UP000027195"/>
    </source>
</evidence>
<dbReference type="SUPFAM" id="SSF52047">
    <property type="entry name" value="RNI-like"/>
    <property type="match status" value="1"/>
</dbReference>
<dbReference type="OrthoDB" id="3244423at2759"/>
<dbReference type="PANTHER" id="PTHR38926:SF5">
    <property type="entry name" value="F-BOX AND LEUCINE-RICH REPEAT PROTEIN 6"/>
    <property type="match status" value="1"/>
</dbReference>
<name>A0A067N206_BOTB1</name>
<dbReference type="Proteomes" id="UP000027195">
    <property type="component" value="Unassembled WGS sequence"/>
</dbReference>
<dbReference type="InterPro" id="IPR036047">
    <property type="entry name" value="F-box-like_dom_sf"/>
</dbReference>
<sequence>MEASTISQIVKISSALVVAEQAHANDGRTPAPNSPEQLDREIKHLAQVRDRIAKALKHTEERLSELRHRKNQHVPAYRLPHDAYFHLFKLMHYADFTGGVGWRVSHVSKMWREIALSTPQLWSTIDIINPEFIKACIARSGDMSLDVAFDAPLHRPVLSTHISSAQAEKAKLSVASLLPHAHRWGSLSLVRVDKELFSPLLSARAPRLEKLRLECFTASLPPDKEAFLENSPRLRYIRLGSSTLAALAYTTYTGLTELRLDSITSWIRHDQFFDLLRRSPLLEVLDLNEIQFAPSSVPAVFTPIRLPHLRHVEMTEMLTWGVQTILSAIRAPPTLTIKAVICFLGDEDLSSLLLPRDELEESLPSLLRIEKLAIGLKGIDGMPFIRGYAGSEALLDLTCDPCEVDGPGFRSAIFRSFGRTFSFPSVEKLRIRRFDNEMMEEDVFADVLGNLPSVVYLTIDRCGPACIRKLIVDSTNRLCPNLESLTIVGDDVDEDGLEDLVASRVGWGYEEGCRLLKLVLPREKAIHPRVASKLKIWVGRVVVGGEEVE</sequence>
<organism evidence="1 2">
    <name type="scientific">Botryobasidium botryosum (strain FD-172 SS1)</name>
    <dbReference type="NCBI Taxonomy" id="930990"/>
    <lineage>
        <taxon>Eukaryota</taxon>
        <taxon>Fungi</taxon>
        <taxon>Dikarya</taxon>
        <taxon>Basidiomycota</taxon>
        <taxon>Agaricomycotina</taxon>
        <taxon>Agaricomycetes</taxon>
        <taxon>Cantharellales</taxon>
        <taxon>Botryobasidiaceae</taxon>
        <taxon>Botryobasidium</taxon>
    </lineage>
</organism>
<dbReference type="SUPFAM" id="SSF81383">
    <property type="entry name" value="F-box domain"/>
    <property type="match status" value="1"/>
</dbReference>
<dbReference type="Gene3D" id="3.80.10.10">
    <property type="entry name" value="Ribonuclease Inhibitor"/>
    <property type="match status" value="1"/>
</dbReference>
<proteinExistence type="predicted"/>
<accession>A0A067N206</accession>
<dbReference type="PANTHER" id="PTHR38926">
    <property type="entry name" value="F-BOX DOMAIN CONTAINING PROTEIN, EXPRESSED"/>
    <property type="match status" value="1"/>
</dbReference>
<evidence type="ECO:0000313" key="1">
    <source>
        <dbReference type="EMBL" id="KDQ17796.1"/>
    </source>
</evidence>
<reference evidence="2" key="1">
    <citation type="journal article" date="2014" name="Proc. Natl. Acad. Sci. U.S.A.">
        <title>Extensive sampling of basidiomycete genomes demonstrates inadequacy of the white-rot/brown-rot paradigm for wood decay fungi.</title>
        <authorList>
            <person name="Riley R."/>
            <person name="Salamov A.A."/>
            <person name="Brown D.W."/>
            <person name="Nagy L.G."/>
            <person name="Floudas D."/>
            <person name="Held B.W."/>
            <person name="Levasseur A."/>
            <person name="Lombard V."/>
            <person name="Morin E."/>
            <person name="Otillar R."/>
            <person name="Lindquist E.A."/>
            <person name="Sun H."/>
            <person name="LaButti K.M."/>
            <person name="Schmutz J."/>
            <person name="Jabbour D."/>
            <person name="Luo H."/>
            <person name="Baker S.E."/>
            <person name="Pisabarro A.G."/>
            <person name="Walton J.D."/>
            <person name="Blanchette R.A."/>
            <person name="Henrissat B."/>
            <person name="Martin F."/>
            <person name="Cullen D."/>
            <person name="Hibbett D.S."/>
            <person name="Grigoriev I.V."/>
        </authorList>
    </citation>
    <scope>NUCLEOTIDE SEQUENCE [LARGE SCALE GENOMIC DNA]</scope>
    <source>
        <strain evidence="2">FD-172 SS1</strain>
    </source>
</reference>
<gene>
    <name evidence="1" type="ORF">BOTBODRAFT_53315</name>
</gene>
<protein>
    <submittedName>
        <fullName evidence="1">Uncharacterized protein</fullName>
    </submittedName>
</protein>
<dbReference type="InParanoid" id="A0A067N206"/>
<dbReference type="InterPro" id="IPR032675">
    <property type="entry name" value="LRR_dom_sf"/>
</dbReference>
<dbReference type="STRING" id="930990.A0A067N206"/>
<dbReference type="EMBL" id="KL198023">
    <property type="protein sequence ID" value="KDQ17796.1"/>
    <property type="molecule type" value="Genomic_DNA"/>
</dbReference>
<keyword evidence="2" id="KW-1185">Reference proteome</keyword>